<evidence type="ECO:0000256" key="6">
    <source>
        <dbReference type="ARBA" id="ARBA00022500"/>
    </source>
</evidence>
<accession>A0A345BW00</accession>
<evidence type="ECO:0000256" key="10">
    <source>
        <dbReference type="ARBA" id="ARBA00023225"/>
    </source>
</evidence>
<reference evidence="12 13" key="1">
    <citation type="journal article" date="2018" name="J. Microbiol.">
        <title>Salicibibacter kimchii gen. nov., sp. nov., a moderately halophilic and alkalitolerant bacterium in the family Bacillaceae, isolated from kimchi.</title>
        <authorList>
            <person name="Jang J.Y."/>
            <person name="Oh Y.J."/>
            <person name="Lim S.K."/>
            <person name="Park H.K."/>
            <person name="Lee C."/>
            <person name="Kim J.Y."/>
            <person name="Lee M.A."/>
            <person name="Choi H.J."/>
        </authorList>
    </citation>
    <scope>NUCLEOTIDE SEQUENCE [LARGE SCALE GENOMIC DNA]</scope>
    <source>
        <strain evidence="12 13">NKC1-1</strain>
    </source>
</reference>
<evidence type="ECO:0000313" key="12">
    <source>
        <dbReference type="EMBL" id="AXF55131.1"/>
    </source>
</evidence>
<name>A0A345BW00_9BACI</name>
<sequence>MSFTFTLEKVLEVKEREAAERQKEYEEAAGKFETVGYELYQWLKARETLDDSHTQDCKAGTTVAALQSKQLARKTIETAIEHSQAKTNAARKAMVKRKKEWQTATIEAKKYEKMKGHKWEAHVRKKKKQDQKLMDELASRQVMQSR</sequence>
<evidence type="ECO:0000256" key="8">
    <source>
        <dbReference type="ARBA" id="ARBA00022927"/>
    </source>
</evidence>
<feature type="region of interest" description="Disordered" evidence="11">
    <location>
        <begin position="115"/>
        <end position="146"/>
    </location>
</feature>
<dbReference type="InterPro" id="IPR053716">
    <property type="entry name" value="Flag_assembly_chemotaxis_eff"/>
</dbReference>
<organism evidence="12 13">
    <name type="scientific">Salicibibacter kimchii</name>
    <dbReference type="NCBI Taxonomy" id="2099786"/>
    <lineage>
        <taxon>Bacteria</taxon>
        <taxon>Bacillati</taxon>
        <taxon>Bacillota</taxon>
        <taxon>Bacilli</taxon>
        <taxon>Bacillales</taxon>
        <taxon>Bacillaceae</taxon>
        <taxon>Salicibibacter</taxon>
    </lineage>
</organism>
<keyword evidence="13" id="KW-1185">Reference proteome</keyword>
<dbReference type="KEGG" id="rue:DT065_03250"/>
<dbReference type="EMBL" id="CP031092">
    <property type="protein sequence ID" value="AXF55131.1"/>
    <property type="molecule type" value="Genomic_DNA"/>
</dbReference>
<dbReference type="GO" id="GO:0071973">
    <property type="term" value="P:bacterial-type flagellum-dependent cell motility"/>
    <property type="evidence" value="ECO:0007669"/>
    <property type="project" value="InterPro"/>
</dbReference>
<gene>
    <name evidence="12" type="primary">fliJ</name>
    <name evidence="12" type="ORF">DT065_03250</name>
</gene>
<comment type="subcellular location">
    <subcellularLocation>
        <location evidence="1">Cell membrane</location>
        <topology evidence="1">Peripheral membrane protein</topology>
        <orientation evidence="1">Cytoplasmic side</orientation>
    </subcellularLocation>
</comment>
<evidence type="ECO:0000256" key="3">
    <source>
        <dbReference type="ARBA" id="ARBA00020392"/>
    </source>
</evidence>
<keyword evidence="8" id="KW-0653">Protein transport</keyword>
<dbReference type="Gene3D" id="1.10.287.1700">
    <property type="match status" value="1"/>
</dbReference>
<keyword evidence="4" id="KW-0813">Transport</keyword>
<evidence type="ECO:0000256" key="7">
    <source>
        <dbReference type="ARBA" id="ARBA00022795"/>
    </source>
</evidence>
<evidence type="ECO:0000256" key="11">
    <source>
        <dbReference type="SAM" id="MobiDB-lite"/>
    </source>
</evidence>
<keyword evidence="12" id="KW-0282">Flagellum</keyword>
<keyword evidence="5" id="KW-1003">Cell membrane</keyword>
<dbReference type="NCBIfam" id="TIGR02473">
    <property type="entry name" value="flagell_FliJ"/>
    <property type="match status" value="1"/>
</dbReference>
<keyword evidence="9" id="KW-0472">Membrane</keyword>
<proteinExistence type="inferred from homology"/>
<dbReference type="Proteomes" id="UP000252100">
    <property type="component" value="Chromosome"/>
</dbReference>
<evidence type="ECO:0000313" key="13">
    <source>
        <dbReference type="Proteomes" id="UP000252100"/>
    </source>
</evidence>
<protein>
    <recommendedName>
        <fullName evidence="3">Flagellar FliJ protein</fullName>
    </recommendedName>
</protein>
<dbReference type="GO" id="GO:0006935">
    <property type="term" value="P:chemotaxis"/>
    <property type="evidence" value="ECO:0007669"/>
    <property type="project" value="UniProtKB-KW"/>
</dbReference>
<dbReference type="GO" id="GO:0044781">
    <property type="term" value="P:bacterial-type flagellum organization"/>
    <property type="evidence" value="ECO:0007669"/>
    <property type="project" value="UniProtKB-KW"/>
</dbReference>
<evidence type="ECO:0000256" key="1">
    <source>
        <dbReference type="ARBA" id="ARBA00004413"/>
    </source>
</evidence>
<keyword evidence="12" id="KW-0966">Cell projection</keyword>
<dbReference type="Pfam" id="PF02050">
    <property type="entry name" value="FliJ"/>
    <property type="match status" value="1"/>
</dbReference>
<dbReference type="GO" id="GO:0005886">
    <property type="term" value="C:plasma membrane"/>
    <property type="evidence" value="ECO:0007669"/>
    <property type="project" value="UniProtKB-SubCell"/>
</dbReference>
<keyword evidence="6" id="KW-0145">Chemotaxis</keyword>
<dbReference type="OrthoDB" id="2968361at2"/>
<dbReference type="InterPro" id="IPR012823">
    <property type="entry name" value="Flagell_FliJ"/>
</dbReference>
<keyword evidence="7" id="KW-1005">Bacterial flagellum biogenesis</keyword>
<keyword evidence="12" id="KW-0969">Cilium</keyword>
<dbReference type="GO" id="GO:0015031">
    <property type="term" value="P:protein transport"/>
    <property type="evidence" value="ECO:0007669"/>
    <property type="project" value="UniProtKB-KW"/>
</dbReference>
<evidence type="ECO:0000256" key="5">
    <source>
        <dbReference type="ARBA" id="ARBA00022475"/>
    </source>
</evidence>
<dbReference type="RefSeq" id="WP_114370849.1">
    <property type="nucleotide sequence ID" value="NZ_CP031092.1"/>
</dbReference>
<dbReference type="AlphaFoldDB" id="A0A345BW00"/>
<dbReference type="GO" id="GO:0009288">
    <property type="term" value="C:bacterial-type flagellum"/>
    <property type="evidence" value="ECO:0007669"/>
    <property type="project" value="InterPro"/>
</dbReference>
<keyword evidence="10" id="KW-1006">Bacterial flagellum protein export</keyword>
<evidence type="ECO:0000256" key="4">
    <source>
        <dbReference type="ARBA" id="ARBA00022448"/>
    </source>
</evidence>
<evidence type="ECO:0000256" key="2">
    <source>
        <dbReference type="ARBA" id="ARBA00010004"/>
    </source>
</evidence>
<evidence type="ECO:0000256" key="9">
    <source>
        <dbReference type="ARBA" id="ARBA00023136"/>
    </source>
</evidence>
<comment type="similarity">
    <text evidence="2">Belongs to the FliJ family.</text>
</comment>